<dbReference type="AlphaFoldDB" id="Q5C6U3"/>
<feature type="non-terminal residue" evidence="1">
    <location>
        <position position="155"/>
    </location>
</feature>
<name>Q5C6U3_SCHJA</name>
<evidence type="ECO:0000313" key="1">
    <source>
        <dbReference type="EMBL" id="AAX24631.2"/>
    </source>
</evidence>
<organism evidence="1">
    <name type="scientific">Schistosoma japonicum</name>
    <name type="common">Blood fluke</name>
    <dbReference type="NCBI Taxonomy" id="6182"/>
    <lineage>
        <taxon>Eukaryota</taxon>
        <taxon>Metazoa</taxon>
        <taxon>Spiralia</taxon>
        <taxon>Lophotrochozoa</taxon>
        <taxon>Platyhelminthes</taxon>
        <taxon>Trematoda</taxon>
        <taxon>Digenea</taxon>
        <taxon>Strigeidida</taxon>
        <taxon>Schistosomatoidea</taxon>
        <taxon>Schistosomatidae</taxon>
        <taxon>Schistosoma</taxon>
    </lineage>
</organism>
<sequence length="155" mass="17693">MSPWDKFKGDLSFVNFAFSLFHSLINSPPKDRKCIPFPNQLSNAHVPLSIPAKCQESFHMLKGFHPLESSIFGSSDLCYILCGGSTSWSIESHKEGVFNSFEYYKFPINDMQGFVKFPLENQALKCQRCHRYTNNGVEKTLCPRCMQIINNPFAV</sequence>
<proteinExistence type="evidence at transcript level"/>
<protein>
    <submittedName>
        <fullName evidence="1">SJCHGC06968 protein</fullName>
    </submittedName>
</protein>
<feature type="non-terminal residue" evidence="1">
    <location>
        <position position="1"/>
    </location>
</feature>
<accession>Q5C6U3</accession>
<dbReference type="EMBL" id="AY808742">
    <property type="protein sequence ID" value="AAX24631.2"/>
    <property type="molecule type" value="mRNA"/>
</dbReference>
<reference evidence="1" key="1">
    <citation type="journal article" date="2006" name="PLoS Pathog.">
        <title>New perspectives on host-parasite interplay by comparative transcriptomic and proteomic analyses of Schistosoma japonicum.</title>
        <authorList>
            <person name="Liu F."/>
            <person name="Lu J."/>
            <person name="Hu W."/>
            <person name="Wang S.Y."/>
            <person name="Cui S.J."/>
            <person name="Chi M."/>
            <person name="Yan Q."/>
            <person name="Wang X.R."/>
            <person name="Song H.D."/>
            <person name="Xu X.N."/>
            <person name="Wang J.J."/>
            <person name="Zhang X.L."/>
            <person name="Zhang X."/>
            <person name="Wang Z.Q."/>
            <person name="Xue C.L."/>
            <person name="Brindley P.J."/>
            <person name="McManus D.P."/>
            <person name="Yang P.Y."/>
            <person name="Feng Z."/>
            <person name="Chen Z."/>
            <person name="Han Z.G."/>
        </authorList>
    </citation>
    <scope>NUCLEOTIDE SEQUENCE</scope>
</reference>